<comment type="caution">
    <text evidence="2">The sequence shown here is derived from an EMBL/GenBank/DDBJ whole genome shotgun (WGS) entry which is preliminary data.</text>
</comment>
<dbReference type="GO" id="GO:0005783">
    <property type="term" value="C:endoplasmic reticulum"/>
    <property type="evidence" value="ECO:0007669"/>
    <property type="project" value="TreeGrafter"/>
</dbReference>
<gene>
    <name evidence="2" type="ORF">EVJ58_g6171</name>
</gene>
<reference evidence="2 3" key="1">
    <citation type="submission" date="2019-01" db="EMBL/GenBank/DDBJ databases">
        <title>Genome sequencing of the rare red list fungi Fomitopsis rosea.</title>
        <authorList>
            <person name="Buettner E."/>
            <person name="Kellner H."/>
        </authorList>
    </citation>
    <scope>NUCLEOTIDE SEQUENCE [LARGE SCALE GENOMIC DNA]</scope>
    <source>
        <strain evidence="2 3">DSM 105464</strain>
    </source>
</reference>
<dbReference type="GO" id="GO:0003682">
    <property type="term" value="F:chromatin binding"/>
    <property type="evidence" value="ECO:0007669"/>
    <property type="project" value="InterPro"/>
</dbReference>
<feature type="domain" description="HeH/LEM" evidence="1">
    <location>
        <begin position="22"/>
        <end position="56"/>
    </location>
</feature>
<dbReference type="PANTHER" id="PTHR47808:SF2">
    <property type="entry name" value="LEM DOMAIN-CONTAINING PROTEIN 2"/>
    <property type="match status" value="1"/>
</dbReference>
<dbReference type="PANTHER" id="PTHR47808">
    <property type="entry name" value="INNER NUCLEAR MEMBRANE PROTEIN HEH2-RELATED"/>
    <property type="match status" value="1"/>
</dbReference>
<protein>
    <recommendedName>
        <fullName evidence="1">HeH/LEM domain-containing protein</fullName>
    </recommendedName>
</protein>
<dbReference type="AlphaFoldDB" id="A0A4Y9YAS1"/>
<dbReference type="GO" id="GO:0034399">
    <property type="term" value="C:nuclear periphery"/>
    <property type="evidence" value="ECO:0007669"/>
    <property type="project" value="TreeGrafter"/>
</dbReference>
<evidence type="ECO:0000313" key="2">
    <source>
        <dbReference type="EMBL" id="TFY58833.1"/>
    </source>
</evidence>
<proteinExistence type="predicted"/>
<dbReference type="InterPro" id="IPR044780">
    <property type="entry name" value="Heh2/Src1"/>
</dbReference>
<dbReference type="GO" id="GO:0071763">
    <property type="term" value="P:nuclear membrane organization"/>
    <property type="evidence" value="ECO:0007669"/>
    <property type="project" value="TreeGrafter"/>
</dbReference>
<dbReference type="STRING" id="34475.A0A4Y9YAS1"/>
<evidence type="ECO:0000313" key="3">
    <source>
        <dbReference type="Proteomes" id="UP000298390"/>
    </source>
</evidence>
<dbReference type="GO" id="GO:0005637">
    <property type="term" value="C:nuclear inner membrane"/>
    <property type="evidence" value="ECO:0007669"/>
    <property type="project" value="InterPro"/>
</dbReference>
<evidence type="ECO:0000259" key="1">
    <source>
        <dbReference type="Pfam" id="PF12949"/>
    </source>
</evidence>
<dbReference type="InterPro" id="IPR025856">
    <property type="entry name" value="HeH/LEM_domain"/>
</dbReference>
<organism evidence="2 3">
    <name type="scientific">Rhodofomes roseus</name>
    <dbReference type="NCBI Taxonomy" id="34475"/>
    <lineage>
        <taxon>Eukaryota</taxon>
        <taxon>Fungi</taxon>
        <taxon>Dikarya</taxon>
        <taxon>Basidiomycota</taxon>
        <taxon>Agaricomycotina</taxon>
        <taxon>Agaricomycetes</taxon>
        <taxon>Polyporales</taxon>
        <taxon>Rhodofomes</taxon>
    </lineage>
</organism>
<dbReference type="EMBL" id="SEKV01000336">
    <property type="protein sequence ID" value="TFY58833.1"/>
    <property type="molecule type" value="Genomic_DNA"/>
</dbReference>
<dbReference type="Pfam" id="PF12949">
    <property type="entry name" value="HeH"/>
    <property type="match status" value="1"/>
</dbReference>
<name>A0A4Y9YAS1_9APHY</name>
<accession>A0A4Y9YAS1</accession>
<sequence length="132" mass="14672">MSRLTAAQVIALGEYLDADFDPSTLTVAQLLGVFGYHNVNYPSQYTKPKLVQLFKDEIKVNANKLRRQRIKKENSQASDDGITDGLTGLPINEGKKASDLHLFTGSWANAKIRTARYEKIFTTFITSTSATD</sequence>
<dbReference type="Proteomes" id="UP000298390">
    <property type="component" value="Unassembled WGS sequence"/>
</dbReference>
<dbReference type="CDD" id="cd12935">
    <property type="entry name" value="LEM_like"/>
    <property type="match status" value="1"/>
</dbReference>